<dbReference type="EMBL" id="LPNL01000003">
    <property type="protein sequence ID" value="OEJ89555.1"/>
    <property type="molecule type" value="Genomic_DNA"/>
</dbReference>
<keyword evidence="3" id="KW-0479">Metal-binding</keyword>
<comment type="similarity">
    <text evidence="1">Belongs to the metallo-dependent hydrolases superfamily. TatD-type hydrolase family.</text>
</comment>
<evidence type="ECO:0000313" key="6">
    <source>
        <dbReference type="Proteomes" id="UP000095605"/>
    </source>
</evidence>
<evidence type="ECO:0000256" key="2">
    <source>
        <dbReference type="ARBA" id="ARBA00022722"/>
    </source>
</evidence>
<dbReference type="PANTHER" id="PTHR10060">
    <property type="entry name" value="TATD FAMILY DEOXYRIBONUCLEASE"/>
    <property type="match status" value="1"/>
</dbReference>
<dbReference type="Gene3D" id="3.20.20.140">
    <property type="entry name" value="Metal-dependent hydrolases"/>
    <property type="match status" value="1"/>
</dbReference>
<dbReference type="GO" id="GO:0005829">
    <property type="term" value="C:cytosol"/>
    <property type="evidence" value="ECO:0007669"/>
    <property type="project" value="TreeGrafter"/>
</dbReference>
<dbReference type="OrthoDB" id="6079689at2759"/>
<evidence type="ECO:0000313" key="5">
    <source>
        <dbReference type="EMBL" id="OEJ89555.1"/>
    </source>
</evidence>
<keyword evidence="2" id="KW-0540">Nuclease</keyword>
<dbReference type="InterPro" id="IPR032466">
    <property type="entry name" value="Metal_Hydrolase"/>
</dbReference>
<gene>
    <name evidence="5" type="ORF">AWRI3578_g1376</name>
</gene>
<dbReference type="AlphaFoldDB" id="A0A1E5RRN4"/>
<dbReference type="PANTHER" id="PTHR10060:SF15">
    <property type="entry name" value="DEOXYRIBONUCLEASE TATDN1"/>
    <property type="match status" value="1"/>
</dbReference>
<evidence type="ECO:0000256" key="3">
    <source>
        <dbReference type="ARBA" id="ARBA00022723"/>
    </source>
</evidence>
<comment type="caution">
    <text evidence="5">The sequence shown here is derived from an EMBL/GenBank/DDBJ whole genome shotgun (WGS) entry which is preliminary data.</text>
</comment>
<reference evidence="6" key="1">
    <citation type="journal article" date="2016" name="Genome Announc.">
        <title>Genome sequences of three species of Hanseniaspora isolated from spontaneous wine fermentations.</title>
        <authorList>
            <person name="Sternes P.R."/>
            <person name="Lee D."/>
            <person name="Kutyna D.R."/>
            <person name="Borneman A.R."/>
        </authorList>
    </citation>
    <scope>NUCLEOTIDE SEQUENCE [LARGE SCALE GENOMIC DNA]</scope>
    <source>
        <strain evidence="6">AWRI3578</strain>
    </source>
</reference>
<name>A0A1E5RRN4_9ASCO</name>
<keyword evidence="4" id="KW-0378">Hydrolase</keyword>
<dbReference type="InterPro" id="IPR001130">
    <property type="entry name" value="TatD-like"/>
</dbReference>
<organism evidence="5 6">
    <name type="scientific">Hanseniaspora opuntiae</name>
    <dbReference type="NCBI Taxonomy" id="211096"/>
    <lineage>
        <taxon>Eukaryota</taxon>
        <taxon>Fungi</taxon>
        <taxon>Dikarya</taxon>
        <taxon>Ascomycota</taxon>
        <taxon>Saccharomycotina</taxon>
        <taxon>Saccharomycetes</taxon>
        <taxon>Saccharomycodales</taxon>
        <taxon>Saccharomycodaceae</taxon>
        <taxon>Hanseniaspora</taxon>
    </lineage>
</organism>
<dbReference type="GO" id="GO:0008296">
    <property type="term" value="F:3'-5'-DNA exonuclease activity"/>
    <property type="evidence" value="ECO:0007669"/>
    <property type="project" value="TreeGrafter"/>
</dbReference>
<dbReference type="InterPro" id="IPR050891">
    <property type="entry name" value="TatD-type_Hydrolase"/>
</dbReference>
<proteinExistence type="inferred from homology"/>
<evidence type="ECO:0000256" key="4">
    <source>
        <dbReference type="ARBA" id="ARBA00022801"/>
    </source>
</evidence>
<dbReference type="GO" id="GO:0046872">
    <property type="term" value="F:metal ion binding"/>
    <property type="evidence" value="ECO:0007669"/>
    <property type="project" value="UniProtKB-KW"/>
</dbReference>
<accession>A0A1E5RRN4</accession>
<evidence type="ECO:0000256" key="1">
    <source>
        <dbReference type="ARBA" id="ARBA00009275"/>
    </source>
</evidence>
<keyword evidence="6" id="KW-1185">Reference proteome</keyword>
<sequence length="342" mass="39944">MTFKNKLMDIGLNLIDKQFQGVYHGKKIHPCDIKTVIHKLLENDVSRCMLTSSSIQDYHDNAKICQDYKDLIPNIGYTVGIHPCSSAEMMDGNDLDMSKFTVLENIWKDLLKSKNPHFLAFGEFGLDYDRLEYAPKSTQKMVFEKQLEIISKLTIHLDHQPPVFFLHMRSCDDDLLTTLDKYTFHNDQKFIVHSYTDSLKLMEEILNRKNFFISFNNCSLRTEEGLQNLKACPLDKLFLETDAPWCGIRRTHPSYPLLAEALEETKDTLPYKQLGYTVLKKKKIPLWFEQNGLDKVEYLIGDRHEPCELWKIFLLASKLKNCTYEEIVDKVWDNCQSVITHM</sequence>
<protein>
    <submittedName>
        <fullName evidence="5">Deoxyribonuclease Tat-D</fullName>
    </submittedName>
</protein>
<dbReference type="Proteomes" id="UP000095605">
    <property type="component" value="Unassembled WGS sequence"/>
</dbReference>
<dbReference type="Pfam" id="PF01026">
    <property type="entry name" value="TatD_DNase"/>
    <property type="match status" value="1"/>
</dbReference>
<dbReference type="SUPFAM" id="SSF51556">
    <property type="entry name" value="Metallo-dependent hydrolases"/>
    <property type="match status" value="1"/>
</dbReference>